<comment type="similarity">
    <text evidence="1">Belongs to the LysR transcriptional regulatory family.</text>
</comment>
<dbReference type="SUPFAM" id="SSF53850">
    <property type="entry name" value="Periplasmic binding protein-like II"/>
    <property type="match status" value="1"/>
</dbReference>
<dbReference type="Proteomes" id="UP000242949">
    <property type="component" value="Unassembled WGS sequence"/>
</dbReference>
<gene>
    <name evidence="6" type="ORF">SAMN05421734_1105</name>
</gene>
<evidence type="ECO:0000256" key="3">
    <source>
        <dbReference type="ARBA" id="ARBA00023125"/>
    </source>
</evidence>
<dbReference type="Pfam" id="PF03466">
    <property type="entry name" value="LysR_substrate"/>
    <property type="match status" value="1"/>
</dbReference>
<dbReference type="GO" id="GO:0003677">
    <property type="term" value="F:DNA binding"/>
    <property type="evidence" value="ECO:0007669"/>
    <property type="project" value="UniProtKB-KW"/>
</dbReference>
<evidence type="ECO:0000313" key="6">
    <source>
        <dbReference type="EMBL" id="SDC49374.1"/>
    </source>
</evidence>
<dbReference type="RefSeq" id="WP_176759280.1">
    <property type="nucleotide sequence ID" value="NZ_FMYI01000010.1"/>
</dbReference>
<keyword evidence="4" id="KW-0804">Transcription</keyword>
<dbReference type="GO" id="GO:0003700">
    <property type="term" value="F:DNA-binding transcription factor activity"/>
    <property type="evidence" value="ECO:0007669"/>
    <property type="project" value="InterPro"/>
</dbReference>
<sequence>MDIRFLHYFVTIVNCDFNMTRAAKESLISQPALSQMIHQFENNENITLFERSGGRLKKLTYAGDRLYTHAVDILKKHQVMVEEMQKESTELRGHVKIGIPPVVISIIFPDLLPTLIRDNPKIQLELLELGAVELRQQLQAKEIPIAALLTPTHLDESQYESHILFSDKLTAFVSADHPFAKKECLEWEDFDQQSIAIFDQSYMIHHQLKKQFKDAQVKPLIQLQSASWDLLLNSTRHSNLVTILPGPLGELFQTPEVKQIPIHDPIKWEVAICRRRQKYHSLIEDYIFKHIAKHRTDHNSL</sequence>
<evidence type="ECO:0000256" key="4">
    <source>
        <dbReference type="ARBA" id="ARBA00023163"/>
    </source>
</evidence>
<name>A0A1G6M249_9BACI</name>
<feature type="domain" description="HTH lysR-type" evidence="5">
    <location>
        <begin position="1"/>
        <end position="60"/>
    </location>
</feature>
<protein>
    <submittedName>
        <fullName evidence="6">DNA-binding transcriptional regulator, LysR family</fullName>
    </submittedName>
</protein>
<dbReference type="InterPro" id="IPR036390">
    <property type="entry name" value="WH_DNA-bd_sf"/>
</dbReference>
<dbReference type="STRING" id="1612202.SAMN05421734_1105"/>
<dbReference type="InterPro" id="IPR036388">
    <property type="entry name" value="WH-like_DNA-bd_sf"/>
</dbReference>
<dbReference type="SUPFAM" id="SSF46785">
    <property type="entry name" value="Winged helix' DNA-binding domain"/>
    <property type="match status" value="1"/>
</dbReference>
<dbReference type="Gene3D" id="1.10.10.10">
    <property type="entry name" value="Winged helix-like DNA-binding domain superfamily/Winged helix DNA-binding domain"/>
    <property type="match status" value="1"/>
</dbReference>
<dbReference type="InterPro" id="IPR005119">
    <property type="entry name" value="LysR_subst-bd"/>
</dbReference>
<evidence type="ECO:0000313" key="7">
    <source>
        <dbReference type="Proteomes" id="UP000242949"/>
    </source>
</evidence>
<keyword evidence="2" id="KW-0805">Transcription regulation</keyword>
<evidence type="ECO:0000256" key="2">
    <source>
        <dbReference type="ARBA" id="ARBA00023015"/>
    </source>
</evidence>
<reference evidence="7" key="1">
    <citation type="submission" date="2016-09" db="EMBL/GenBank/DDBJ databases">
        <authorList>
            <person name="Varghese N."/>
            <person name="Submissions S."/>
        </authorList>
    </citation>
    <scope>NUCLEOTIDE SEQUENCE [LARGE SCALE GENOMIC DNA]</scope>
    <source>
        <strain evidence="7">S5</strain>
    </source>
</reference>
<dbReference type="Gene3D" id="3.40.190.290">
    <property type="match status" value="1"/>
</dbReference>
<dbReference type="AlphaFoldDB" id="A0A1G6M249"/>
<evidence type="ECO:0000259" key="5">
    <source>
        <dbReference type="PROSITE" id="PS50931"/>
    </source>
</evidence>
<dbReference type="Pfam" id="PF00126">
    <property type="entry name" value="HTH_1"/>
    <property type="match status" value="1"/>
</dbReference>
<keyword evidence="7" id="KW-1185">Reference proteome</keyword>
<proteinExistence type="inferred from homology"/>
<dbReference type="GO" id="GO:0005829">
    <property type="term" value="C:cytosol"/>
    <property type="evidence" value="ECO:0007669"/>
    <property type="project" value="TreeGrafter"/>
</dbReference>
<accession>A0A1G6M249</accession>
<dbReference type="PANTHER" id="PTHR30419:SF8">
    <property type="entry name" value="NITROGEN ASSIMILATION TRANSCRIPTIONAL ACTIVATOR-RELATED"/>
    <property type="match status" value="1"/>
</dbReference>
<organism evidence="6 7">
    <name type="scientific">Pelagirhabdus alkalitolerans</name>
    <dbReference type="NCBI Taxonomy" id="1612202"/>
    <lineage>
        <taxon>Bacteria</taxon>
        <taxon>Bacillati</taxon>
        <taxon>Bacillota</taxon>
        <taxon>Bacilli</taxon>
        <taxon>Bacillales</taxon>
        <taxon>Bacillaceae</taxon>
        <taxon>Pelagirhabdus</taxon>
    </lineage>
</organism>
<dbReference type="PANTHER" id="PTHR30419">
    <property type="entry name" value="HTH-TYPE TRANSCRIPTIONAL REGULATOR YBHD"/>
    <property type="match status" value="1"/>
</dbReference>
<evidence type="ECO:0000256" key="1">
    <source>
        <dbReference type="ARBA" id="ARBA00009437"/>
    </source>
</evidence>
<keyword evidence="3 6" id="KW-0238">DNA-binding</keyword>
<dbReference type="InterPro" id="IPR000847">
    <property type="entry name" value="LysR_HTH_N"/>
</dbReference>
<dbReference type="PROSITE" id="PS50931">
    <property type="entry name" value="HTH_LYSR"/>
    <property type="match status" value="1"/>
</dbReference>
<dbReference type="CDD" id="cd05466">
    <property type="entry name" value="PBP2_LTTR_substrate"/>
    <property type="match status" value="1"/>
</dbReference>
<dbReference type="EMBL" id="FMYI01000010">
    <property type="protein sequence ID" value="SDC49374.1"/>
    <property type="molecule type" value="Genomic_DNA"/>
</dbReference>
<dbReference type="InterPro" id="IPR050950">
    <property type="entry name" value="HTH-type_LysR_regulators"/>
</dbReference>